<evidence type="ECO:0000256" key="1">
    <source>
        <dbReference type="ARBA" id="ARBA00009219"/>
    </source>
</evidence>
<keyword evidence="2" id="KW-0560">Oxidoreductase</keyword>
<protein>
    <submittedName>
        <fullName evidence="4">3-beta hydroxysteroid dehydrogenase</fullName>
    </submittedName>
</protein>
<evidence type="ECO:0000313" key="4">
    <source>
        <dbReference type="EMBL" id="BBO73633.1"/>
    </source>
</evidence>
<dbReference type="Gene3D" id="3.40.50.720">
    <property type="entry name" value="NAD(P)-binding Rossmann-like Domain"/>
    <property type="match status" value="1"/>
</dbReference>
<dbReference type="EMBL" id="AP021875">
    <property type="protein sequence ID" value="BBO73633.1"/>
    <property type="molecule type" value="Genomic_DNA"/>
</dbReference>
<dbReference type="AlphaFoldDB" id="A0A5K7Z0F1"/>
<comment type="similarity">
    <text evidence="1">Belongs to the 3-beta-HSD family.</text>
</comment>
<reference evidence="4 5" key="1">
    <citation type="submission" date="2019-11" db="EMBL/GenBank/DDBJ databases">
        <title>Comparative genomics of hydrocarbon-degrading Desulfosarcina strains.</title>
        <authorList>
            <person name="Watanabe M."/>
            <person name="Kojima H."/>
            <person name="Fukui M."/>
        </authorList>
    </citation>
    <scope>NUCLEOTIDE SEQUENCE [LARGE SCALE GENOMIC DNA]</scope>
    <source>
        <strain evidence="4 5">PP31</strain>
    </source>
</reference>
<dbReference type="OrthoDB" id="9814124at2"/>
<dbReference type="SUPFAM" id="SSF51735">
    <property type="entry name" value="NAD(P)-binding Rossmann-fold domains"/>
    <property type="match status" value="1"/>
</dbReference>
<dbReference type="RefSeq" id="WP_155302726.1">
    <property type="nucleotide sequence ID" value="NZ_AP021875.1"/>
</dbReference>
<dbReference type="InterPro" id="IPR002225">
    <property type="entry name" value="3Beta_OHSteriod_DH/Estase"/>
</dbReference>
<keyword evidence="5" id="KW-1185">Reference proteome</keyword>
<dbReference type="PANTHER" id="PTHR43245">
    <property type="entry name" value="BIFUNCTIONAL POLYMYXIN RESISTANCE PROTEIN ARNA"/>
    <property type="match status" value="1"/>
</dbReference>
<gene>
    <name evidence="4" type="primary">oleD</name>
    <name evidence="4" type="ORF">DSCW_10500</name>
</gene>
<accession>A0A5K7Z0F1</accession>
<sequence>MKETTKSILVTGGGGFLGQAIVRMLLEKGHRVASYSRGSYPELDAMGVVQHSGDLTDVDAVKKAVDGKGTVFHVAAKAGVWGPDEAFFRPNVTGTRNVIEACRACGVGRLIYTSSPSVVFDGTDMQGMSETAPYPADFHAPYPRTKAMAEQEVLAAADEKLKTLALRPHLIWGPGDPHLAPRIIARAKSLRQVGGGGNRVDTIYIDNAARAHVLAMEALERKPEISGKAYFISDDDPILLWEMVNRILDAGGKPPVKRKISPRAAFFIGGLLEWIYRTFGFKGEPKMTRFVARELATSHWFDISAAKRDLGYTAEVAIDEGMHRLKTWLTESGLPCE</sequence>
<dbReference type="InterPro" id="IPR050177">
    <property type="entry name" value="Lipid_A_modif_metabolic_enz"/>
</dbReference>
<dbReference type="Proteomes" id="UP000427769">
    <property type="component" value="Chromosome"/>
</dbReference>
<dbReference type="Pfam" id="PF01073">
    <property type="entry name" value="3Beta_HSD"/>
    <property type="match status" value="1"/>
</dbReference>
<evidence type="ECO:0000259" key="3">
    <source>
        <dbReference type="Pfam" id="PF01073"/>
    </source>
</evidence>
<dbReference type="InterPro" id="IPR036291">
    <property type="entry name" value="NAD(P)-bd_dom_sf"/>
</dbReference>
<name>A0A5K7Z0F1_9BACT</name>
<dbReference type="PANTHER" id="PTHR43245:SF51">
    <property type="entry name" value="SHORT CHAIN DEHYDROGENASE_REDUCTASE FAMILY 42E, MEMBER 2"/>
    <property type="match status" value="1"/>
</dbReference>
<dbReference type="GO" id="GO:0006694">
    <property type="term" value="P:steroid biosynthetic process"/>
    <property type="evidence" value="ECO:0007669"/>
    <property type="project" value="InterPro"/>
</dbReference>
<organism evidence="4 5">
    <name type="scientific">Desulfosarcina widdelii</name>
    <dbReference type="NCBI Taxonomy" id="947919"/>
    <lineage>
        <taxon>Bacteria</taxon>
        <taxon>Pseudomonadati</taxon>
        <taxon>Thermodesulfobacteriota</taxon>
        <taxon>Desulfobacteria</taxon>
        <taxon>Desulfobacterales</taxon>
        <taxon>Desulfosarcinaceae</taxon>
        <taxon>Desulfosarcina</taxon>
    </lineage>
</organism>
<evidence type="ECO:0000313" key="5">
    <source>
        <dbReference type="Proteomes" id="UP000427769"/>
    </source>
</evidence>
<dbReference type="KEGG" id="dwd:DSCW_10500"/>
<dbReference type="GO" id="GO:0016616">
    <property type="term" value="F:oxidoreductase activity, acting on the CH-OH group of donors, NAD or NADP as acceptor"/>
    <property type="evidence" value="ECO:0007669"/>
    <property type="project" value="InterPro"/>
</dbReference>
<feature type="domain" description="3-beta hydroxysteroid dehydrogenase/isomerase" evidence="3">
    <location>
        <begin position="9"/>
        <end position="250"/>
    </location>
</feature>
<proteinExistence type="inferred from homology"/>
<evidence type="ECO:0000256" key="2">
    <source>
        <dbReference type="ARBA" id="ARBA00023002"/>
    </source>
</evidence>